<sequence length="410" mass="46501">MAEDNDVLLSDQSPFAPLQLTFEEQQHCHDLSLQLLERTLHSYDERLAGITPRHHSKLDSARWKLQKTQENASLYSERIRHVRADLHLPEDSWSDPTVLLMVGNIPAPLDEVMFGMSIPSFEALKVRVSTLGNQEIGGAMLARLVGPTDEKPFQSLSIMYMVSQLPWLVSKVVKPRDFVLLSASGVVTTADGERIGYDLLQPAPLLQCPPLPKPMIRGKFLFGALYRQKEDGSVDVYIQQYVESLGNLMKSFIISSTWQSLLGFYRSPLLAEHKKLQWCITNMKSARRREIANDFNDQRTCVLCLAAACSSCREERVFRELASHPKKKKLFIKKRQVFVCRPCLELVQRHKAADIARSYFQEQLTPAASDSSGAGTWGLLYSDSMPTWSPTRSLSMSSESFESFDWDRDP</sequence>
<dbReference type="GeneID" id="9463479"/>
<dbReference type="KEGG" id="pif:PITG_05474"/>
<dbReference type="STRING" id="403677.D0N2W7"/>
<proteinExistence type="predicted"/>
<dbReference type="RefSeq" id="XP_002999113.1">
    <property type="nucleotide sequence ID" value="XM_002999067.1"/>
</dbReference>
<organism evidence="1 2">
    <name type="scientific">Phytophthora infestans (strain T30-4)</name>
    <name type="common">Potato late blight agent</name>
    <dbReference type="NCBI Taxonomy" id="403677"/>
    <lineage>
        <taxon>Eukaryota</taxon>
        <taxon>Sar</taxon>
        <taxon>Stramenopiles</taxon>
        <taxon>Oomycota</taxon>
        <taxon>Peronosporomycetes</taxon>
        <taxon>Peronosporales</taxon>
        <taxon>Peronosporaceae</taxon>
        <taxon>Phytophthora</taxon>
    </lineage>
</organism>
<dbReference type="InterPro" id="IPR023393">
    <property type="entry name" value="START-like_dom_sf"/>
</dbReference>
<dbReference type="PANTHER" id="PTHR13510">
    <property type="entry name" value="FYVE-FINGER-CONTAINING RAB5 EFFECTOR PROTEIN RABENOSYN-5-RELATED"/>
    <property type="match status" value="1"/>
</dbReference>
<dbReference type="HOGENOM" id="CLU_015303_2_0_1"/>
<dbReference type="OMA" id="IRGKFMF"/>
<accession>D0N2W7</accession>
<dbReference type="OrthoDB" id="105721at2759"/>
<dbReference type="Gene3D" id="3.30.530.20">
    <property type="match status" value="1"/>
</dbReference>
<reference evidence="2" key="1">
    <citation type="journal article" date="2009" name="Nature">
        <title>Genome sequence and analysis of the Irish potato famine pathogen Phytophthora infestans.</title>
        <authorList>
            <consortium name="The Broad Institute Genome Sequencing Platform"/>
            <person name="Haas B.J."/>
            <person name="Kamoun S."/>
            <person name="Zody M.C."/>
            <person name="Jiang R.H."/>
            <person name="Handsaker R.E."/>
            <person name="Cano L.M."/>
            <person name="Grabherr M."/>
            <person name="Kodira C.D."/>
            <person name="Raffaele S."/>
            <person name="Torto-Alalibo T."/>
            <person name="Bozkurt T.O."/>
            <person name="Ah-Fong A.M."/>
            <person name="Alvarado L."/>
            <person name="Anderson V.L."/>
            <person name="Armstrong M.R."/>
            <person name="Avrova A."/>
            <person name="Baxter L."/>
            <person name="Beynon J."/>
            <person name="Boevink P.C."/>
            <person name="Bollmann S.R."/>
            <person name="Bos J.I."/>
            <person name="Bulone V."/>
            <person name="Cai G."/>
            <person name="Cakir C."/>
            <person name="Carrington J.C."/>
            <person name="Chawner M."/>
            <person name="Conti L."/>
            <person name="Costanzo S."/>
            <person name="Ewan R."/>
            <person name="Fahlgren N."/>
            <person name="Fischbach M.A."/>
            <person name="Fugelstad J."/>
            <person name="Gilroy E.M."/>
            <person name="Gnerre S."/>
            <person name="Green P.J."/>
            <person name="Grenville-Briggs L.J."/>
            <person name="Griffith J."/>
            <person name="Grunwald N.J."/>
            <person name="Horn K."/>
            <person name="Horner N.R."/>
            <person name="Hu C.H."/>
            <person name="Huitema E."/>
            <person name="Jeong D.H."/>
            <person name="Jones A.M."/>
            <person name="Jones J.D."/>
            <person name="Jones R.W."/>
            <person name="Karlsson E.K."/>
            <person name="Kunjeti S.G."/>
            <person name="Lamour K."/>
            <person name="Liu Z."/>
            <person name="Ma L."/>
            <person name="Maclean D."/>
            <person name="Chibucos M.C."/>
            <person name="McDonald H."/>
            <person name="McWalters J."/>
            <person name="Meijer H.J."/>
            <person name="Morgan W."/>
            <person name="Morris P.F."/>
            <person name="Munro C.A."/>
            <person name="O'Neill K."/>
            <person name="Ospina-Giraldo M."/>
            <person name="Pinzon A."/>
            <person name="Pritchard L."/>
            <person name="Ramsahoye B."/>
            <person name="Ren Q."/>
            <person name="Restrepo S."/>
            <person name="Roy S."/>
            <person name="Sadanandom A."/>
            <person name="Savidor A."/>
            <person name="Schornack S."/>
            <person name="Schwartz D.C."/>
            <person name="Schumann U.D."/>
            <person name="Schwessinger B."/>
            <person name="Seyer L."/>
            <person name="Sharpe T."/>
            <person name="Silvar C."/>
            <person name="Song J."/>
            <person name="Studholme D.J."/>
            <person name="Sykes S."/>
            <person name="Thines M."/>
            <person name="van de Vondervoort P.J."/>
            <person name="Phuntumart V."/>
            <person name="Wawra S."/>
            <person name="Weide R."/>
            <person name="Win J."/>
            <person name="Young C."/>
            <person name="Zhou S."/>
            <person name="Fry W."/>
            <person name="Meyers B.C."/>
            <person name="van West P."/>
            <person name="Ristaino J."/>
            <person name="Govers F."/>
            <person name="Birch P.R."/>
            <person name="Whisson S.C."/>
            <person name="Judelson H.S."/>
            <person name="Nusbaum C."/>
        </authorList>
    </citation>
    <scope>NUCLEOTIDE SEQUENCE [LARGE SCALE GENOMIC DNA]</scope>
    <source>
        <strain evidence="2">T30-4</strain>
    </source>
</reference>
<evidence type="ECO:0000313" key="1">
    <source>
        <dbReference type="EMBL" id="EEY69259.1"/>
    </source>
</evidence>
<dbReference type="PANTHER" id="PTHR13510:SF44">
    <property type="entry name" value="RABENOSYN-5"/>
    <property type="match status" value="1"/>
</dbReference>
<keyword evidence="2" id="KW-1185">Reference proteome</keyword>
<dbReference type="EMBL" id="DS028124">
    <property type="protein sequence ID" value="EEY69259.1"/>
    <property type="molecule type" value="Genomic_DNA"/>
</dbReference>
<evidence type="ECO:0008006" key="3">
    <source>
        <dbReference type="Google" id="ProtNLM"/>
    </source>
</evidence>
<dbReference type="InParanoid" id="D0N2W7"/>
<name>D0N2W7_PHYIT</name>
<dbReference type="VEuPathDB" id="FungiDB:PITG_05474"/>
<dbReference type="eggNOG" id="ENOG502SKT7">
    <property type="taxonomic scope" value="Eukaryota"/>
</dbReference>
<dbReference type="AlphaFoldDB" id="D0N2W7"/>
<dbReference type="InterPro" id="IPR052727">
    <property type="entry name" value="Rab4/Rab5_effector"/>
</dbReference>
<protein>
    <recommendedName>
        <fullName evidence="3">FYVE-type domain-containing protein</fullName>
    </recommendedName>
</protein>
<evidence type="ECO:0000313" key="2">
    <source>
        <dbReference type="Proteomes" id="UP000006643"/>
    </source>
</evidence>
<gene>
    <name evidence="1" type="ORF">PITG_05474</name>
</gene>
<dbReference type="Proteomes" id="UP000006643">
    <property type="component" value="Unassembled WGS sequence"/>
</dbReference>